<dbReference type="SMART" id="SM00869">
    <property type="entry name" value="Autotransporter"/>
    <property type="match status" value="1"/>
</dbReference>
<feature type="domain" description="Autotransporter" evidence="2">
    <location>
        <begin position="589"/>
        <end position="866"/>
    </location>
</feature>
<gene>
    <name evidence="3" type="ordered locus">BN118_2009</name>
</gene>
<dbReference type="EMBL" id="HE965805">
    <property type="protein sequence ID" value="CCJ63434.1"/>
    <property type="molecule type" value="Genomic_DNA"/>
</dbReference>
<dbReference type="InterPro" id="IPR005546">
    <property type="entry name" value="Autotransporte_beta"/>
</dbReference>
<keyword evidence="4" id="KW-1185">Reference proteome</keyword>
<reference evidence="3 4" key="1">
    <citation type="journal article" date="2012" name="BMC Genomics">
        <title>Comparative genomics of the classical Bordetella subspecies: the evolution and exchange of virulence-associated diversity amongst closely related pathogens.</title>
        <authorList>
            <person name="Park J."/>
            <person name="Zhang Y."/>
            <person name="Buboltz A.M."/>
            <person name="Zhang X."/>
            <person name="Schuster S.C."/>
            <person name="Ahuja U."/>
            <person name="Liu M."/>
            <person name="Miller J.F."/>
            <person name="Sebaihia M."/>
            <person name="Bentley S.D."/>
            <person name="Parkhill J."/>
            <person name="Harvill E.T."/>
        </authorList>
    </citation>
    <scope>NUCLEOTIDE SEQUENCE [LARGE SCALE GENOMIC DNA]</scope>
    <source>
        <strain evidence="4">ATCC 9797 / DSM 5571 / CCUG 30873 / LMG 14455 / NCTC 10739 / 18323</strain>
    </source>
</reference>
<dbReference type="InterPro" id="IPR003991">
    <property type="entry name" value="Pertactin_virulence_factor"/>
</dbReference>
<evidence type="ECO:0000256" key="1">
    <source>
        <dbReference type="SAM" id="SignalP"/>
    </source>
</evidence>
<proteinExistence type="predicted"/>
<dbReference type="PANTHER" id="PTHR35037">
    <property type="entry name" value="C-TERMINAL REGION OF AIDA-LIKE PROTEIN"/>
    <property type="match status" value="1"/>
</dbReference>
<dbReference type="InterPro" id="IPR006315">
    <property type="entry name" value="OM_autotransptr_brl_dom"/>
</dbReference>
<dbReference type="KEGG" id="bper:BN118_2009"/>
<dbReference type="Proteomes" id="UP000005250">
    <property type="component" value="Chromosome"/>
</dbReference>
<dbReference type="PANTHER" id="PTHR35037:SF3">
    <property type="entry name" value="C-TERMINAL REGION OF AIDA-LIKE PROTEIN"/>
    <property type="match status" value="1"/>
</dbReference>
<dbReference type="RefSeq" id="WP_014905796.1">
    <property type="nucleotide sequence ID" value="NC_018518.1"/>
</dbReference>
<dbReference type="Gene3D" id="2.40.128.130">
    <property type="entry name" value="Autotransporter beta-domain"/>
    <property type="match status" value="1"/>
</dbReference>
<protein>
    <submittedName>
        <fullName evidence="3">Autotransporter</fullName>
    </submittedName>
</protein>
<dbReference type="Pfam" id="PF03797">
    <property type="entry name" value="Autotransporter"/>
    <property type="match status" value="1"/>
</dbReference>
<dbReference type="PROSITE" id="PS51208">
    <property type="entry name" value="AUTOTRANSPORTER"/>
    <property type="match status" value="1"/>
</dbReference>
<dbReference type="GO" id="GO:0019867">
    <property type="term" value="C:outer membrane"/>
    <property type="evidence" value="ECO:0007669"/>
    <property type="project" value="InterPro"/>
</dbReference>
<dbReference type="InterPro" id="IPR012332">
    <property type="entry name" value="Autotransporter_pectin_lyase_C"/>
</dbReference>
<dbReference type="NCBIfam" id="TIGR01414">
    <property type="entry name" value="autotrans_barl"/>
    <property type="match status" value="1"/>
</dbReference>
<dbReference type="SUPFAM" id="SSF103515">
    <property type="entry name" value="Autotransporter"/>
    <property type="match status" value="1"/>
</dbReference>
<dbReference type="AlphaFoldDB" id="A0A0T7CPG5"/>
<dbReference type="InterPro" id="IPR051551">
    <property type="entry name" value="Autotransporter_adhesion"/>
</dbReference>
<feature type="signal peptide" evidence="1">
    <location>
        <begin position="1"/>
        <end position="35"/>
    </location>
</feature>
<accession>A0A0T7CPG5</accession>
<dbReference type="InterPro" id="IPR036709">
    <property type="entry name" value="Autotransporte_beta_dom_sf"/>
</dbReference>
<organism evidence="3 4">
    <name type="scientific">Bordetella pertussis (strain ATCC 9797 / DSM 5571 / CCUG 30873 / LMG 14455 / NCTC 10739 / 18323)</name>
    <dbReference type="NCBI Taxonomy" id="568706"/>
    <lineage>
        <taxon>Bacteria</taxon>
        <taxon>Pseudomonadati</taxon>
        <taxon>Pseudomonadota</taxon>
        <taxon>Betaproteobacteria</taxon>
        <taxon>Burkholderiales</taxon>
        <taxon>Alcaligenaceae</taxon>
        <taxon>Bordetella</taxon>
    </lineage>
</organism>
<dbReference type="CDD" id="cd01344">
    <property type="entry name" value="PL2_Passenger_AT"/>
    <property type="match status" value="1"/>
</dbReference>
<dbReference type="PRINTS" id="PR01484">
    <property type="entry name" value="PRTACTNFAMLY"/>
</dbReference>
<keyword evidence="1" id="KW-0732">Signal</keyword>
<dbReference type="HOGENOM" id="CLU_003455_1_0_4"/>
<dbReference type="Gene3D" id="2.160.20.20">
    <property type="match status" value="1"/>
</dbReference>
<dbReference type="Pfam" id="PF18883">
    <property type="entry name" value="AC_1"/>
    <property type="match status" value="1"/>
</dbReference>
<dbReference type="InterPro" id="IPR043990">
    <property type="entry name" value="AC_1"/>
</dbReference>
<dbReference type="SUPFAM" id="SSF51126">
    <property type="entry name" value="Pectin lyase-like"/>
    <property type="match status" value="1"/>
</dbReference>
<feature type="chain" id="PRO_5030018798" evidence="1">
    <location>
        <begin position="36"/>
        <end position="866"/>
    </location>
</feature>
<dbReference type="eggNOG" id="COG3468">
    <property type="taxonomic scope" value="Bacteria"/>
</dbReference>
<dbReference type="InterPro" id="IPR011050">
    <property type="entry name" value="Pectin_lyase_fold/virulence"/>
</dbReference>
<name>A0A0T7CPG5_BORP1</name>
<evidence type="ECO:0000313" key="3">
    <source>
        <dbReference type="EMBL" id="CCJ63434.1"/>
    </source>
</evidence>
<sequence length="866" mass="88965">MRSARRRTPARLAPLPAMLAAAGLLQSLGATPAAAACAPTLAPASGQSVQCDGAVVNQSVEAAAGSQNVTITVAPGALFSTNATRALSVDDRSRIVNEGTIQMAGGAGASRGAMVGFGDNNQLINRGSITTSGSGVRGISVPNVGSTGTLVDNSGSIRTQGASAHGIAINGPGNRVQNSGAITVNGTDAKGVYLQGGSPAANVLVNGGTIHARGASSNGIFGPDGVHVNTTNANGFHARVENLPGGRILSDHSYALRGQNGNDTFINAGYLQGHGGAGRDTAVYMGPQGTGTLILRTGSAIAGLADGGGAASHAYLEGSGTVDNRFANFRTLTMRGADWRWTSDAAFTESVDLRTGTFFLAGTLASPANRLAAGAVLAGTGTLAGALRNAGEIRPGPNDGSGYGALTVRGDYTGAGGALRVNTVLAGDGAASDRLVIDGGHAGGSTPVTVVNRGGQGALTAADGILVVQAINGASSDAGAFSLAAPLNAGAYEYRLYRGGATGAAPDSWYLRSRAYLVEDQLAGSLAEAEAIADDIGRRTGERPSIEDTPLYRPEVALYSSIPMLARRMGLAQLGTFHERQGNQALLARDGERVAAWARAYGGNSKQALDGDAQPGIDARLAGVQLGQDLYSSVRPDGGQHRFGLFGGYGQARGDTHGSAGGERDAATGRLTIDGYSVGGYWTYVGPRGWYVDAVLANTWMDIDTDSKAGRDADTRGQAFTASLESGYPLALSERWTLEPQAQLIYQHTRVDGFSDAVSEVRIRDDNALTVRLGARLQGEYAAAAQVWRPYAALNFWRTFSGENTVVLGEDSIDTRRGATSLELAAGASVTLARSLALYGRLAYATSIDSQYLRGASAQLGMRYTW</sequence>
<evidence type="ECO:0000259" key="2">
    <source>
        <dbReference type="PROSITE" id="PS51208"/>
    </source>
</evidence>
<evidence type="ECO:0000313" key="4">
    <source>
        <dbReference type="Proteomes" id="UP000005250"/>
    </source>
</evidence>